<dbReference type="Proteomes" id="UP001163846">
    <property type="component" value="Unassembled WGS sequence"/>
</dbReference>
<proteinExistence type="predicted"/>
<organism evidence="1 2">
    <name type="scientific">Lentinula raphanica</name>
    <dbReference type="NCBI Taxonomy" id="153919"/>
    <lineage>
        <taxon>Eukaryota</taxon>
        <taxon>Fungi</taxon>
        <taxon>Dikarya</taxon>
        <taxon>Basidiomycota</taxon>
        <taxon>Agaricomycotina</taxon>
        <taxon>Agaricomycetes</taxon>
        <taxon>Agaricomycetidae</taxon>
        <taxon>Agaricales</taxon>
        <taxon>Marasmiineae</taxon>
        <taxon>Omphalotaceae</taxon>
        <taxon>Lentinula</taxon>
    </lineage>
</organism>
<reference evidence="1" key="1">
    <citation type="submission" date="2022-08" db="EMBL/GenBank/DDBJ databases">
        <authorList>
            <consortium name="DOE Joint Genome Institute"/>
            <person name="Min B."/>
            <person name="Riley R."/>
            <person name="Sierra-Patev S."/>
            <person name="Naranjo-Ortiz M."/>
            <person name="Looney B."/>
            <person name="Konkel Z."/>
            <person name="Slot J.C."/>
            <person name="Sakamoto Y."/>
            <person name="Steenwyk J.L."/>
            <person name="Rokas A."/>
            <person name="Carro J."/>
            <person name="Camarero S."/>
            <person name="Ferreira P."/>
            <person name="Molpeceres G."/>
            <person name="Ruiz-Duenas F.J."/>
            <person name="Serrano A."/>
            <person name="Henrissat B."/>
            <person name="Drula E."/>
            <person name="Hughes K.W."/>
            <person name="Mata J.L."/>
            <person name="Ishikawa N.K."/>
            <person name="Vargas-Isla R."/>
            <person name="Ushijima S."/>
            <person name="Smith C.A."/>
            <person name="Ahrendt S."/>
            <person name="Andreopoulos W."/>
            <person name="He G."/>
            <person name="Labutti K."/>
            <person name="Lipzen A."/>
            <person name="Ng V."/>
            <person name="Sandor L."/>
            <person name="Barry K."/>
            <person name="Martinez A.T."/>
            <person name="Xiao Y."/>
            <person name="Gibbons J.G."/>
            <person name="Terashima K."/>
            <person name="Hibbett D.S."/>
            <person name="Grigoriev I.V."/>
        </authorList>
    </citation>
    <scope>NUCLEOTIDE SEQUENCE</scope>
    <source>
        <strain evidence="1">TFB9207</strain>
    </source>
</reference>
<gene>
    <name evidence="1" type="ORF">F5878DRAFT_728792</name>
</gene>
<keyword evidence="2" id="KW-1185">Reference proteome</keyword>
<sequence>MLDPSALPLNYANYSLHPELLTRFSDPAFVMQPFDGQVGAILKNDHLISSPNSTVLFAPPLGPRRVRLRRNLHFSHDDPLFYPQPFDEERPHLPLIRAPSIDPKHPFVAAWQSPSEEDFEEVGDMLHDACILNNDFYLRIKTLANTITETVTLNDNESDVYLEQGTSQIQRMLSILLAAASRENIRTRVAFLQRNILEIDARIRYRSQRWADASCRNEDPVRLDVIGAFTDDLSTLHTLYNLGIPVWYVRPVRNTPDARIDRAATHLIAEDSSQIIELPGGFRLDGTDAQPNHKVVWEGMSNESERYTAMNAYLHSLLYPSSSVFGSKQPQMTSSHRRVASTRASSLLTENHTSYHHCSRFNSRSRTKPCKGSLNFIHRAYPICFVDYQHNRKKPQNHEQGLGNNLFLDVNNPSMSSAVPAWIRALTLQSSYNEALRPSDMVESGYFLPPPRLMDGPKNVVTRAFYYRSWLKIRPLMLQTLTGLTMPVKLSAKQWHCLLDVVGGHPVDTGDSERTKNSVYRAEMRPLLRTLITKVDPRPYDIDMNNSVPQIEEFNSQPVDCRMQPPPAHIASQILWEISEISFRQELVALDRQLDDSGLSLRQRDTMLDACWVGSRYQVDMTRPEEGLAAPDIQKRAPYIRALHRVMGSWRGDKPEDLCRALPDNVDTLGIGRIEESLAHFYITSYILVFGRAPSIPHILYS</sequence>
<dbReference type="EMBL" id="MU806686">
    <property type="protein sequence ID" value="KAJ3833488.1"/>
    <property type="molecule type" value="Genomic_DNA"/>
</dbReference>
<protein>
    <submittedName>
        <fullName evidence="1">Uncharacterized protein</fullName>
    </submittedName>
</protein>
<accession>A0AA38NZU8</accession>
<evidence type="ECO:0000313" key="2">
    <source>
        <dbReference type="Proteomes" id="UP001163846"/>
    </source>
</evidence>
<comment type="caution">
    <text evidence="1">The sequence shown here is derived from an EMBL/GenBank/DDBJ whole genome shotgun (WGS) entry which is preliminary data.</text>
</comment>
<dbReference type="AlphaFoldDB" id="A0AA38NZU8"/>
<name>A0AA38NZU8_9AGAR</name>
<evidence type="ECO:0000313" key="1">
    <source>
        <dbReference type="EMBL" id="KAJ3833488.1"/>
    </source>
</evidence>